<dbReference type="OrthoDB" id="10477409at2759"/>
<sequence>MGNSLSTGQIVILGLVSIFFALLVLLSLFGIYTHRKARSESVELGRDAAGKWKQGEGFEITRVPRPVSAGRKFGVGKISFVPPVPPVPPKTGTGMGGMPSTLSDAALVSGTFEEID</sequence>
<organism evidence="2 3">
    <name type="scientific">Saitozyma podzolica</name>
    <dbReference type="NCBI Taxonomy" id="1890683"/>
    <lineage>
        <taxon>Eukaryota</taxon>
        <taxon>Fungi</taxon>
        <taxon>Dikarya</taxon>
        <taxon>Basidiomycota</taxon>
        <taxon>Agaricomycotina</taxon>
        <taxon>Tremellomycetes</taxon>
        <taxon>Tremellales</taxon>
        <taxon>Trimorphomycetaceae</taxon>
        <taxon>Saitozyma</taxon>
    </lineage>
</organism>
<accession>A0A427YI96</accession>
<keyword evidence="1" id="KW-0812">Transmembrane</keyword>
<name>A0A427YI96_9TREE</name>
<evidence type="ECO:0000256" key="1">
    <source>
        <dbReference type="SAM" id="Phobius"/>
    </source>
</evidence>
<keyword evidence="1" id="KW-0472">Membrane</keyword>
<dbReference type="EMBL" id="RSCD01000009">
    <property type="protein sequence ID" value="RSH90802.1"/>
    <property type="molecule type" value="Genomic_DNA"/>
</dbReference>
<dbReference type="AlphaFoldDB" id="A0A427YI96"/>
<gene>
    <name evidence="2" type="ORF">EHS25_009977</name>
</gene>
<reference evidence="2 3" key="1">
    <citation type="submission" date="2018-11" db="EMBL/GenBank/DDBJ databases">
        <title>Genome sequence of Saitozyma podzolica DSM 27192.</title>
        <authorList>
            <person name="Aliyu H."/>
            <person name="Gorte O."/>
            <person name="Ochsenreither K."/>
        </authorList>
    </citation>
    <scope>NUCLEOTIDE SEQUENCE [LARGE SCALE GENOMIC DNA]</scope>
    <source>
        <strain evidence="2 3">DSM 27192</strain>
    </source>
</reference>
<protein>
    <submittedName>
        <fullName evidence="2">Uncharacterized protein</fullName>
    </submittedName>
</protein>
<keyword evidence="1" id="KW-1133">Transmembrane helix</keyword>
<evidence type="ECO:0000313" key="2">
    <source>
        <dbReference type="EMBL" id="RSH90802.1"/>
    </source>
</evidence>
<evidence type="ECO:0000313" key="3">
    <source>
        <dbReference type="Proteomes" id="UP000279259"/>
    </source>
</evidence>
<dbReference type="Proteomes" id="UP000279259">
    <property type="component" value="Unassembled WGS sequence"/>
</dbReference>
<feature type="transmembrane region" description="Helical" evidence="1">
    <location>
        <begin position="12"/>
        <end position="32"/>
    </location>
</feature>
<proteinExistence type="predicted"/>
<comment type="caution">
    <text evidence="2">The sequence shown here is derived from an EMBL/GenBank/DDBJ whole genome shotgun (WGS) entry which is preliminary data.</text>
</comment>
<keyword evidence="3" id="KW-1185">Reference proteome</keyword>